<protein>
    <submittedName>
        <fullName evidence="1">Uncharacterized protein</fullName>
    </submittedName>
</protein>
<reference evidence="2" key="1">
    <citation type="submission" date="2017-03" db="EMBL/GenBank/DDBJ databases">
        <authorList>
            <person name="Rodrigo-Torres L."/>
            <person name="Arahal R.D."/>
            <person name="Lucena T."/>
        </authorList>
    </citation>
    <scope>NUCLEOTIDE SEQUENCE [LARGE SCALE GENOMIC DNA]</scope>
    <source>
        <strain evidence="2">CECT 8370</strain>
    </source>
</reference>
<accession>A0A1X7ADA3</accession>
<sequence>MAIGAISSTVNFRLSPGMTISVPSGSSTVPVTSVVRK</sequence>
<dbReference type="Proteomes" id="UP000194012">
    <property type="component" value="Unassembled WGS sequence"/>
</dbReference>
<dbReference type="EMBL" id="FWFJ01000123">
    <property type="protein sequence ID" value="SLN77660.1"/>
    <property type="molecule type" value="Genomic_DNA"/>
</dbReference>
<organism evidence="1 2">
    <name type="scientific">Roseovarius gaetbuli</name>
    <dbReference type="NCBI Taxonomy" id="1356575"/>
    <lineage>
        <taxon>Bacteria</taxon>
        <taxon>Pseudomonadati</taxon>
        <taxon>Pseudomonadota</taxon>
        <taxon>Alphaproteobacteria</taxon>
        <taxon>Rhodobacterales</taxon>
        <taxon>Roseobacteraceae</taxon>
        <taxon>Roseovarius</taxon>
    </lineage>
</organism>
<gene>
    <name evidence="1" type="ORF">ROG8370_03976</name>
</gene>
<name>A0A1X7ADA3_9RHOB</name>
<dbReference type="AlphaFoldDB" id="A0A1X7ADA3"/>
<keyword evidence="2" id="KW-1185">Reference proteome</keyword>
<evidence type="ECO:0000313" key="2">
    <source>
        <dbReference type="Proteomes" id="UP000194012"/>
    </source>
</evidence>
<evidence type="ECO:0000313" key="1">
    <source>
        <dbReference type="EMBL" id="SLN77660.1"/>
    </source>
</evidence>
<proteinExistence type="predicted"/>